<feature type="non-terminal residue" evidence="2">
    <location>
        <position position="1"/>
    </location>
</feature>
<proteinExistence type="predicted"/>
<evidence type="ECO:0000313" key="3">
    <source>
        <dbReference type="Proteomes" id="UP001159427"/>
    </source>
</evidence>
<name>A0ABN8Q9T6_9CNID</name>
<feature type="non-terminal residue" evidence="2">
    <location>
        <position position="84"/>
    </location>
</feature>
<protein>
    <submittedName>
        <fullName evidence="2">Uncharacterized protein</fullName>
    </submittedName>
</protein>
<reference evidence="2 3" key="1">
    <citation type="submission" date="2022-05" db="EMBL/GenBank/DDBJ databases">
        <authorList>
            <consortium name="Genoscope - CEA"/>
            <person name="William W."/>
        </authorList>
    </citation>
    <scope>NUCLEOTIDE SEQUENCE [LARGE SCALE GENOMIC DNA]</scope>
</reference>
<gene>
    <name evidence="2" type="ORF">PEVE_00003274</name>
</gene>
<dbReference type="Proteomes" id="UP001159427">
    <property type="component" value="Unassembled WGS sequence"/>
</dbReference>
<keyword evidence="3" id="KW-1185">Reference proteome</keyword>
<comment type="caution">
    <text evidence="2">The sequence shown here is derived from an EMBL/GenBank/DDBJ whole genome shotgun (WGS) entry which is preliminary data.</text>
</comment>
<feature type="coiled-coil region" evidence="1">
    <location>
        <begin position="25"/>
        <end position="66"/>
    </location>
</feature>
<organism evidence="2 3">
    <name type="scientific">Porites evermanni</name>
    <dbReference type="NCBI Taxonomy" id="104178"/>
    <lineage>
        <taxon>Eukaryota</taxon>
        <taxon>Metazoa</taxon>
        <taxon>Cnidaria</taxon>
        <taxon>Anthozoa</taxon>
        <taxon>Hexacorallia</taxon>
        <taxon>Scleractinia</taxon>
        <taxon>Fungiina</taxon>
        <taxon>Poritidae</taxon>
        <taxon>Porites</taxon>
    </lineage>
</organism>
<accession>A0ABN8Q9T6</accession>
<evidence type="ECO:0000313" key="2">
    <source>
        <dbReference type="EMBL" id="CAH3159735.1"/>
    </source>
</evidence>
<dbReference type="SUPFAM" id="SSF58100">
    <property type="entry name" value="Bacterial hemolysins"/>
    <property type="match status" value="1"/>
</dbReference>
<sequence>HRYRKSVEELQKNSDKKVALLTNATKKAETIINNQKEQITKLQSKLDNLTNAVADMKARMDPLNKEVMERHVIGLCIEIVLILL</sequence>
<keyword evidence="1" id="KW-0175">Coiled coil</keyword>
<dbReference type="EMBL" id="CALNXI010001197">
    <property type="protein sequence ID" value="CAH3159735.1"/>
    <property type="molecule type" value="Genomic_DNA"/>
</dbReference>
<evidence type="ECO:0000256" key="1">
    <source>
        <dbReference type="SAM" id="Coils"/>
    </source>
</evidence>